<gene>
    <name evidence="1" type="ORF">BV898_10746</name>
</gene>
<keyword evidence="2" id="KW-1185">Reference proteome</keyword>
<dbReference type="Proteomes" id="UP000192578">
    <property type="component" value="Unassembled WGS sequence"/>
</dbReference>
<dbReference type="AlphaFoldDB" id="A0A1W0WIU3"/>
<dbReference type="EMBL" id="MTYJ01000094">
    <property type="protein sequence ID" value="OQV15116.1"/>
    <property type="molecule type" value="Genomic_DNA"/>
</dbReference>
<name>A0A1W0WIU3_HYPEX</name>
<accession>A0A1W0WIU3</accession>
<evidence type="ECO:0000313" key="2">
    <source>
        <dbReference type="Proteomes" id="UP000192578"/>
    </source>
</evidence>
<comment type="caution">
    <text evidence="1">The sequence shown here is derived from an EMBL/GenBank/DDBJ whole genome shotgun (WGS) entry which is preliminary data.</text>
</comment>
<evidence type="ECO:0000313" key="1">
    <source>
        <dbReference type="EMBL" id="OQV15116.1"/>
    </source>
</evidence>
<organism evidence="1 2">
    <name type="scientific">Hypsibius exemplaris</name>
    <name type="common">Freshwater tardigrade</name>
    <dbReference type="NCBI Taxonomy" id="2072580"/>
    <lineage>
        <taxon>Eukaryota</taxon>
        <taxon>Metazoa</taxon>
        <taxon>Ecdysozoa</taxon>
        <taxon>Tardigrada</taxon>
        <taxon>Eutardigrada</taxon>
        <taxon>Parachela</taxon>
        <taxon>Hypsibioidea</taxon>
        <taxon>Hypsibiidae</taxon>
        <taxon>Hypsibius</taxon>
    </lineage>
</organism>
<protein>
    <submittedName>
        <fullName evidence="1">Uncharacterized protein</fullName>
    </submittedName>
</protein>
<proteinExistence type="predicted"/>
<reference evidence="2" key="1">
    <citation type="submission" date="2017-01" db="EMBL/GenBank/DDBJ databases">
        <title>Comparative genomics of anhydrobiosis in the tardigrade Hypsibius dujardini.</title>
        <authorList>
            <person name="Yoshida Y."/>
            <person name="Koutsovoulos G."/>
            <person name="Laetsch D."/>
            <person name="Stevens L."/>
            <person name="Kumar S."/>
            <person name="Horikawa D."/>
            <person name="Ishino K."/>
            <person name="Komine S."/>
            <person name="Tomita M."/>
            <person name="Blaxter M."/>
            <person name="Arakawa K."/>
        </authorList>
    </citation>
    <scope>NUCLEOTIDE SEQUENCE [LARGE SCALE GENOMIC DNA]</scope>
    <source>
        <strain evidence="2">Z151</strain>
    </source>
</reference>
<sequence length="174" mass="20140">MLIFEIHIMLDGVRKNIRRFTMETTGTASRPSFRVLHRTILEWIHHSEFSIFLEGASENLTFCGTQRGFDNALFHHPFNSVGSSSRLPLRFFVFSNHASSKPLRRERKIHVRPVVMIKTEDGFFNPRPVLAMEDCHDPSRLPLRRATVNWGMCEFDAESQSEIFVQTTEIVFSG</sequence>